<protein>
    <submittedName>
        <fullName evidence="3">Uncharacterized protein</fullName>
    </submittedName>
</protein>
<organism evidence="3 4">
    <name type="scientific">Idiomarina aquatica</name>
    <dbReference type="NCBI Taxonomy" id="1327752"/>
    <lineage>
        <taxon>Bacteria</taxon>
        <taxon>Pseudomonadati</taxon>
        <taxon>Pseudomonadota</taxon>
        <taxon>Gammaproteobacteria</taxon>
        <taxon>Alteromonadales</taxon>
        <taxon>Idiomarinaceae</taxon>
        <taxon>Idiomarina</taxon>
    </lineage>
</organism>
<sequence length="127" mass="13888">MKKTSESSQKMSEPSYGMQDSPTTVKHLLIVHGFGALFAILYYFYKVSQQPTAFRKALADATIESTILGACFFATLLIISLMTGNVVTRFGLLSISEARLAVTIAQAGLAGFMLFHLGVVWYLVNIT</sequence>
<dbReference type="EMBL" id="PIPS01000002">
    <property type="protein sequence ID" value="RUO43230.1"/>
    <property type="molecule type" value="Genomic_DNA"/>
</dbReference>
<dbReference type="RefSeq" id="WP_157982916.1">
    <property type="nucleotide sequence ID" value="NZ_PIPS01000002.1"/>
</dbReference>
<feature type="transmembrane region" description="Helical" evidence="2">
    <location>
        <begin position="100"/>
        <end position="124"/>
    </location>
</feature>
<dbReference type="AlphaFoldDB" id="A0AA94EE19"/>
<comment type="caution">
    <text evidence="3">The sequence shown here is derived from an EMBL/GenBank/DDBJ whole genome shotgun (WGS) entry which is preliminary data.</text>
</comment>
<evidence type="ECO:0000313" key="3">
    <source>
        <dbReference type="EMBL" id="RUO43230.1"/>
    </source>
</evidence>
<gene>
    <name evidence="3" type="ORF">CWE23_07680</name>
</gene>
<keyword evidence="4" id="KW-1185">Reference proteome</keyword>
<keyword evidence="2" id="KW-0472">Membrane</keyword>
<evidence type="ECO:0000313" key="4">
    <source>
        <dbReference type="Proteomes" id="UP000286680"/>
    </source>
</evidence>
<keyword evidence="2" id="KW-0812">Transmembrane</keyword>
<feature type="transmembrane region" description="Helical" evidence="2">
    <location>
        <begin position="28"/>
        <end position="45"/>
    </location>
</feature>
<dbReference type="Proteomes" id="UP000286680">
    <property type="component" value="Unassembled WGS sequence"/>
</dbReference>
<feature type="region of interest" description="Disordered" evidence="1">
    <location>
        <begin position="1"/>
        <end position="20"/>
    </location>
</feature>
<accession>A0AA94EE19</accession>
<evidence type="ECO:0000256" key="2">
    <source>
        <dbReference type="SAM" id="Phobius"/>
    </source>
</evidence>
<proteinExistence type="predicted"/>
<name>A0AA94EE19_9GAMM</name>
<keyword evidence="2" id="KW-1133">Transmembrane helix</keyword>
<feature type="transmembrane region" description="Helical" evidence="2">
    <location>
        <begin position="65"/>
        <end position="88"/>
    </location>
</feature>
<reference evidence="4" key="1">
    <citation type="journal article" date="2018" name="Front. Microbiol.">
        <title>Genome-Based Analysis Reveals the Taxonomy and Diversity of the Family Idiomarinaceae.</title>
        <authorList>
            <person name="Liu Y."/>
            <person name="Lai Q."/>
            <person name="Shao Z."/>
        </authorList>
    </citation>
    <scope>NUCLEOTIDE SEQUENCE [LARGE SCALE GENOMIC DNA]</scope>
    <source>
        <strain evidence="4">SN-14</strain>
    </source>
</reference>
<evidence type="ECO:0000256" key="1">
    <source>
        <dbReference type="SAM" id="MobiDB-lite"/>
    </source>
</evidence>